<gene>
    <name evidence="7" type="ORF">P4O66_004474</name>
</gene>
<dbReference type="AlphaFoldDB" id="A0AAD8YR74"/>
<comment type="similarity">
    <text evidence="2">Belongs to the class-I pyridoxal-phosphate-dependent aminotransferase family.</text>
</comment>
<dbReference type="PANTHER" id="PTHR46383:SF1">
    <property type="entry name" value="ASPARTATE AMINOTRANSFERASE"/>
    <property type="match status" value="1"/>
</dbReference>
<dbReference type="GO" id="GO:0030170">
    <property type="term" value="F:pyridoxal phosphate binding"/>
    <property type="evidence" value="ECO:0007669"/>
    <property type="project" value="InterPro"/>
</dbReference>
<dbReference type="Gene3D" id="3.40.640.10">
    <property type="entry name" value="Type I PLP-dependent aspartate aminotransferase-like (Major domain)"/>
    <property type="match status" value="1"/>
</dbReference>
<dbReference type="InterPro" id="IPR050596">
    <property type="entry name" value="AspAT/PAT-like"/>
</dbReference>
<evidence type="ECO:0000259" key="6">
    <source>
        <dbReference type="Pfam" id="PF00155"/>
    </source>
</evidence>
<keyword evidence="4" id="KW-0808">Transferase</keyword>
<reference evidence="7" key="1">
    <citation type="submission" date="2023-03" db="EMBL/GenBank/DDBJ databases">
        <title>Electrophorus voltai genome.</title>
        <authorList>
            <person name="Bian C."/>
        </authorList>
    </citation>
    <scope>NUCLEOTIDE SEQUENCE</scope>
    <source>
        <strain evidence="7">CB-2022</strain>
        <tissue evidence="7">Muscle</tissue>
    </source>
</reference>
<organism evidence="7 8">
    <name type="scientific">Electrophorus voltai</name>
    <dbReference type="NCBI Taxonomy" id="2609070"/>
    <lineage>
        <taxon>Eukaryota</taxon>
        <taxon>Metazoa</taxon>
        <taxon>Chordata</taxon>
        <taxon>Craniata</taxon>
        <taxon>Vertebrata</taxon>
        <taxon>Euteleostomi</taxon>
        <taxon>Actinopterygii</taxon>
        <taxon>Neopterygii</taxon>
        <taxon>Teleostei</taxon>
        <taxon>Ostariophysi</taxon>
        <taxon>Gymnotiformes</taxon>
        <taxon>Gymnotoidei</taxon>
        <taxon>Gymnotidae</taxon>
        <taxon>Electrophorus</taxon>
    </lineage>
</organism>
<dbReference type="InterPro" id="IPR015422">
    <property type="entry name" value="PyrdxlP-dep_Trfase_small"/>
</dbReference>
<dbReference type="InterPro" id="IPR015424">
    <property type="entry name" value="PyrdxlP-dep_Trfase"/>
</dbReference>
<evidence type="ECO:0000313" key="7">
    <source>
        <dbReference type="EMBL" id="KAK1784538.1"/>
    </source>
</evidence>
<comment type="cofactor">
    <cofactor evidence="1">
        <name>pyridoxal 5'-phosphate</name>
        <dbReference type="ChEBI" id="CHEBI:597326"/>
    </cofactor>
</comment>
<evidence type="ECO:0000256" key="2">
    <source>
        <dbReference type="ARBA" id="ARBA00007441"/>
    </source>
</evidence>
<dbReference type="CDD" id="cd00609">
    <property type="entry name" value="AAT_like"/>
    <property type="match status" value="1"/>
</dbReference>
<dbReference type="Gene3D" id="3.90.1150.10">
    <property type="entry name" value="Aspartate Aminotransferase, domain 1"/>
    <property type="match status" value="1"/>
</dbReference>
<sequence length="381" mass="40545">MFDRLPALAFTERVALSVLSGSDVIPVRGVPVVPMPPHVVEAATEAAGQLFARRTRGAVDLRQAISESLTREHDVAVDAETELLISHGAQHGMSIALRALLSAGDEVVVPSPPYFFDGMIRMAGAIPRYVCSTAQMGWSLDLDQIAAAVTERTTAIVLCNPNNPTGNVPTAEELRAVLSLADKHGLIVFADESYERYVHDGPGYTPIQALGGDRDRLVTVTSLSKNYAFSSWRIGYVHSSPATIDKIHAALEWDVINVGDVPQAAATAVLTGPQQWLDREFATMKARRDVLHGALAAAEIPAVLPQAGIFLFADLSATGRRGEELEDFLLGAGVVALSGGGFFGPDTHVRLLYGASPSEVRALGDRVAETMSATLSATPRS</sequence>
<dbReference type="EMBL" id="JAROKS010000073">
    <property type="protein sequence ID" value="KAK1784538.1"/>
    <property type="molecule type" value="Genomic_DNA"/>
</dbReference>
<evidence type="ECO:0000256" key="5">
    <source>
        <dbReference type="ARBA" id="ARBA00022898"/>
    </source>
</evidence>
<evidence type="ECO:0000313" key="8">
    <source>
        <dbReference type="Proteomes" id="UP001239994"/>
    </source>
</evidence>
<evidence type="ECO:0000256" key="4">
    <source>
        <dbReference type="ARBA" id="ARBA00022679"/>
    </source>
</evidence>
<dbReference type="Proteomes" id="UP001239994">
    <property type="component" value="Unassembled WGS sequence"/>
</dbReference>
<keyword evidence="3" id="KW-0032">Aminotransferase</keyword>
<dbReference type="Pfam" id="PF00155">
    <property type="entry name" value="Aminotran_1_2"/>
    <property type="match status" value="1"/>
</dbReference>
<keyword evidence="5" id="KW-0663">Pyridoxal phosphate</keyword>
<dbReference type="InterPro" id="IPR004839">
    <property type="entry name" value="Aminotransferase_I/II_large"/>
</dbReference>
<proteinExistence type="inferred from homology"/>
<accession>A0AAD8YR74</accession>
<dbReference type="InterPro" id="IPR015421">
    <property type="entry name" value="PyrdxlP-dep_Trfase_major"/>
</dbReference>
<dbReference type="SUPFAM" id="SSF53383">
    <property type="entry name" value="PLP-dependent transferases"/>
    <property type="match status" value="1"/>
</dbReference>
<feature type="domain" description="Aminotransferase class I/classII large" evidence="6">
    <location>
        <begin position="36"/>
        <end position="363"/>
    </location>
</feature>
<dbReference type="GO" id="GO:0006520">
    <property type="term" value="P:amino acid metabolic process"/>
    <property type="evidence" value="ECO:0007669"/>
    <property type="project" value="InterPro"/>
</dbReference>
<evidence type="ECO:0000256" key="3">
    <source>
        <dbReference type="ARBA" id="ARBA00022576"/>
    </source>
</evidence>
<dbReference type="PANTHER" id="PTHR46383">
    <property type="entry name" value="ASPARTATE AMINOTRANSFERASE"/>
    <property type="match status" value="1"/>
</dbReference>
<dbReference type="GO" id="GO:0008483">
    <property type="term" value="F:transaminase activity"/>
    <property type="evidence" value="ECO:0007669"/>
    <property type="project" value="UniProtKB-KW"/>
</dbReference>
<name>A0AAD8YR74_9TELE</name>
<protein>
    <recommendedName>
        <fullName evidence="6">Aminotransferase class I/classII large domain-containing protein</fullName>
    </recommendedName>
</protein>
<evidence type="ECO:0000256" key="1">
    <source>
        <dbReference type="ARBA" id="ARBA00001933"/>
    </source>
</evidence>
<keyword evidence="8" id="KW-1185">Reference proteome</keyword>
<comment type="caution">
    <text evidence="7">The sequence shown here is derived from an EMBL/GenBank/DDBJ whole genome shotgun (WGS) entry which is preliminary data.</text>
</comment>